<protein>
    <submittedName>
        <fullName evidence="1">Uncharacterized protein</fullName>
    </submittedName>
</protein>
<evidence type="ECO:0000313" key="1">
    <source>
        <dbReference type="EMBL" id="OHS98184.1"/>
    </source>
</evidence>
<dbReference type="EMBL" id="MLAK01001071">
    <property type="protein sequence ID" value="OHS98184.1"/>
    <property type="molecule type" value="Genomic_DNA"/>
</dbReference>
<dbReference type="VEuPathDB" id="TrichDB:TRFO_09054"/>
<gene>
    <name evidence="1" type="ORF">TRFO_09054</name>
</gene>
<accession>A0A1J4JG83</accession>
<proteinExistence type="predicted"/>
<evidence type="ECO:0000313" key="2">
    <source>
        <dbReference type="Proteomes" id="UP000179807"/>
    </source>
</evidence>
<organism evidence="1 2">
    <name type="scientific">Tritrichomonas foetus</name>
    <dbReference type="NCBI Taxonomy" id="1144522"/>
    <lineage>
        <taxon>Eukaryota</taxon>
        <taxon>Metamonada</taxon>
        <taxon>Parabasalia</taxon>
        <taxon>Tritrichomonadida</taxon>
        <taxon>Tritrichomonadidae</taxon>
        <taxon>Tritrichomonas</taxon>
    </lineage>
</organism>
<dbReference type="RefSeq" id="XP_068351321.1">
    <property type="nucleotide sequence ID" value="XM_068494654.1"/>
</dbReference>
<name>A0A1J4JG83_9EUKA</name>
<dbReference type="AlphaFoldDB" id="A0A1J4JG83"/>
<reference evidence="1" key="1">
    <citation type="submission" date="2016-10" db="EMBL/GenBank/DDBJ databases">
        <authorList>
            <person name="Benchimol M."/>
            <person name="Almeida L.G."/>
            <person name="Vasconcelos A.T."/>
            <person name="Perreira-Neves A."/>
            <person name="Rosa I.A."/>
            <person name="Tasca T."/>
            <person name="Bogo M.R."/>
            <person name="de Souza W."/>
        </authorList>
    </citation>
    <scope>NUCLEOTIDE SEQUENCE [LARGE SCALE GENOMIC DNA]</scope>
    <source>
        <strain evidence="1">K</strain>
    </source>
</reference>
<sequence>MTLFPFQMLKRRLDSLWKTISIIDDNGTVEKTFDLDKYGRHLSKFQKQSPRNIKSMMEEISQPAKVPMPIIKRAIIMPIITANASQISSPEPQILPTYENTSKYMVTNTNFEYDPHLFFEDVYEEANTMEDSQEIVNSTNLNNSVIIEIETKEDLQDFFFEDQPEFIFDSYDKPDQLFDHFD</sequence>
<dbReference type="Proteomes" id="UP000179807">
    <property type="component" value="Unassembled WGS sequence"/>
</dbReference>
<keyword evidence="2" id="KW-1185">Reference proteome</keyword>
<dbReference type="GeneID" id="94829358"/>
<comment type="caution">
    <text evidence="1">The sequence shown here is derived from an EMBL/GenBank/DDBJ whole genome shotgun (WGS) entry which is preliminary data.</text>
</comment>